<dbReference type="Proteomes" id="UP000243515">
    <property type="component" value="Unassembled WGS sequence"/>
</dbReference>
<feature type="compositionally biased region" description="Polar residues" evidence="2">
    <location>
        <begin position="760"/>
        <end position="778"/>
    </location>
</feature>
<accession>A0A232LSQ6</accession>
<dbReference type="InterPro" id="IPR013889">
    <property type="entry name" value="Karyogamy_KAR9"/>
</dbReference>
<dbReference type="GO" id="GO:0043332">
    <property type="term" value="C:mating projection tip"/>
    <property type="evidence" value="ECO:0007669"/>
    <property type="project" value="TreeGrafter"/>
</dbReference>
<feature type="region of interest" description="Disordered" evidence="2">
    <location>
        <begin position="887"/>
        <end position="1031"/>
    </location>
</feature>
<feature type="compositionally biased region" description="Low complexity" evidence="2">
    <location>
        <begin position="808"/>
        <end position="826"/>
    </location>
</feature>
<proteinExistence type="predicted"/>
<dbReference type="GO" id="GO:0030473">
    <property type="term" value="P:nuclear migration along microtubule"/>
    <property type="evidence" value="ECO:0007669"/>
    <property type="project" value="TreeGrafter"/>
</dbReference>
<feature type="compositionally biased region" description="Polar residues" evidence="2">
    <location>
        <begin position="887"/>
        <end position="934"/>
    </location>
</feature>
<evidence type="ECO:0000256" key="1">
    <source>
        <dbReference type="SAM" id="Coils"/>
    </source>
</evidence>
<feature type="coiled-coil region" evidence="1">
    <location>
        <begin position="569"/>
        <end position="596"/>
    </location>
</feature>
<feature type="region of interest" description="Disordered" evidence="2">
    <location>
        <begin position="729"/>
        <end position="778"/>
    </location>
</feature>
<evidence type="ECO:0008006" key="5">
    <source>
        <dbReference type="Google" id="ProtNLM"/>
    </source>
</evidence>
<feature type="compositionally biased region" description="Basic and acidic residues" evidence="2">
    <location>
        <begin position="58"/>
        <end position="74"/>
    </location>
</feature>
<dbReference type="EMBL" id="NPHW01005110">
    <property type="protein sequence ID" value="OXV07104.1"/>
    <property type="molecule type" value="Genomic_DNA"/>
</dbReference>
<feature type="compositionally biased region" description="Polar residues" evidence="2">
    <location>
        <begin position="827"/>
        <end position="840"/>
    </location>
</feature>
<feature type="region of interest" description="Disordered" evidence="2">
    <location>
        <begin position="1"/>
        <end position="75"/>
    </location>
</feature>
<dbReference type="Pfam" id="PF08580">
    <property type="entry name" value="KAR9"/>
    <property type="match status" value="1"/>
</dbReference>
<comment type="caution">
    <text evidence="3">The sequence shown here is derived from an EMBL/GenBank/DDBJ whole genome shotgun (WGS) entry which is preliminary data.</text>
</comment>
<dbReference type="GO" id="GO:0005938">
    <property type="term" value="C:cell cortex"/>
    <property type="evidence" value="ECO:0007669"/>
    <property type="project" value="TreeGrafter"/>
</dbReference>
<dbReference type="PANTHER" id="PTHR37271:SF1">
    <property type="entry name" value="KARYOGAMY PROTEIN KAR9"/>
    <property type="match status" value="1"/>
</dbReference>
<dbReference type="PANTHER" id="PTHR37271">
    <property type="entry name" value="KARYOGAMY PROTEIN KAR9"/>
    <property type="match status" value="1"/>
</dbReference>
<feature type="region of interest" description="Disordered" evidence="2">
    <location>
        <begin position="246"/>
        <end position="268"/>
    </location>
</feature>
<evidence type="ECO:0000313" key="3">
    <source>
        <dbReference type="EMBL" id="OXV07104.1"/>
    </source>
</evidence>
<dbReference type="GO" id="GO:0051293">
    <property type="term" value="P:establishment of spindle localization"/>
    <property type="evidence" value="ECO:0007669"/>
    <property type="project" value="TreeGrafter"/>
</dbReference>
<feature type="compositionally biased region" description="Polar residues" evidence="2">
    <location>
        <begin position="795"/>
        <end position="807"/>
    </location>
</feature>
<gene>
    <name evidence="3" type="ORF">Egran_05131</name>
</gene>
<name>A0A232LSQ6_9EURO</name>
<sequence length="1031" mass="111752">MPAVFQESGSSATVPPLGPSSKSLTKRLSAPHLSGSFANPKQHRSSLAPGSLSKRIRSKTDRKVQHKDENKTDAETIVPSLPHTSILRRLSPGLAARVKLLNGSAKIAPQPSQRRNSVGRIPEDHIRGLDGLHQDLSIKVEKRGQTWIRSRIKREKSLPNLLDTRATQEEVEEGSRLLGQPVAHLRDSDVPPISESINAAGENLDVNSAMATVEPVLAPRVSSSGPNGVHSNQRPTDLEEYLKLTADGDERPPPPPPKDTPPTTATSLTNAQSYFNPLGLHRAESIFSFSRASFSNQLSQLTSINLPQPSSLEASINSISTAQAAVKALIGAADQIQKWIKKASEVLGGLDAEDDVEWAAAGGREGLDDVDKAVMKFENLVNIYVKAIEDVQIRGDIENVAADDLKTIVTQMEATLKNWGEVRSQLKGVKEQVELAMEWEELWSVVLGDVGLEIDNLSRLIFQMEEKRHKLNTDLDAEPSSGLDVNELETIMEDSPVHGITTSNKRFSVGPVFSASIPPDASAVQNPQDDSNLMQLFARMQPLRASLDFLPMRLIMFQSRAERIFPSACEELEDRRKRLEKSYKKLETDAEALRKELGEDRWILVFRSAGRQAQKMSESVERSIAKLQESLEAGDHHNNQAALTKKTENYEAKKTHYIPAVERVISIIQKGIKDRLTVNGEIVSLLADIRTKVDALKASMKVMDSVLEEANISKSQQLRDSVSSIITVDSPATGSTADTPGSSPASSVIIMSGNGIRGASTPNIGTSSRRDSSVGSTAARSALNIRRYSGLPQAIGNTVGKSSIPRASTSDSLTSPTSSKGSLSITPTQASCLSRPSPSTLPHRPRWNGSFNTNDLDVGHNFKPLSVTTPSPYKKSSFQSHIARSISNSSLPVPSPLGRTTSTSPAPSMRSPSRVVSQLASPTTDRTVSPTPSGLTLEPPLYSKLRKPSTPGLSIGPRSRQSYAGTPAVKAVQDTEIDAETNGRPGTDGRPGTALGHSNRRVSMIPQPKFRSGPENSSGSRKKPDERPPWR</sequence>
<reference evidence="3 4" key="1">
    <citation type="journal article" date="2015" name="Environ. Microbiol.">
        <title>Metagenome sequence of Elaphomyces granulatus from sporocarp tissue reveals Ascomycota ectomycorrhizal fingerprints of genome expansion and a Proteobacteria-rich microbiome.</title>
        <authorList>
            <person name="Quandt C.A."/>
            <person name="Kohler A."/>
            <person name="Hesse C.N."/>
            <person name="Sharpton T.J."/>
            <person name="Martin F."/>
            <person name="Spatafora J.W."/>
        </authorList>
    </citation>
    <scope>NUCLEOTIDE SEQUENCE [LARGE SCALE GENOMIC DNA]</scope>
    <source>
        <strain evidence="3 4">OSC145934</strain>
    </source>
</reference>
<organism evidence="3 4">
    <name type="scientific">Elaphomyces granulatus</name>
    <dbReference type="NCBI Taxonomy" id="519963"/>
    <lineage>
        <taxon>Eukaryota</taxon>
        <taxon>Fungi</taxon>
        <taxon>Dikarya</taxon>
        <taxon>Ascomycota</taxon>
        <taxon>Pezizomycotina</taxon>
        <taxon>Eurotiomycetes</taxon>
        <taxon>Eurotiomycetidae</taxon>
        <taxon>Eurotiales</taxon>
        <taxon>Elaphomycetaceae</taxon>
        <taxon>Elaphomyces</taxon>
    </lineage>
</organism>
<keyword evidence="1" id="KW-0175">Coiled coil</keyword>
<dbReference type="OrthoDB" id="5559380at2759"/>
<protein>
    <recommendedName>
        <fullName evidence="5">KAR9-domain-containing protein</fullName>
    </recommendedName>
</protein>
<feature type="region of interest" description="Disordered" evidence="2">
    <location>
        <begin position="794"/>
        <end position="852"/>
    </location>
</feature>
<evidence type="ECO:0000256" key="2">
    <source>
        <dbReference type="SAM" id="MobiDB-lite"/>
    </source>
</evidence>
<keyword evidence="4" id="KW-1185">Reference proteome</keyword>
<dbReference type="AlphaFoldDB" id="A0A232LSQ6"/>
<dbReference type="GO" id="GO:0005816">
    <property type="term" value="C:spindle pole body"/>
    <property type="evidence" value="ECO:0007669"/>
    <property type="project" value="TreeGrafter"/>
</dbReference>
<feature type="compositionally biased region" description="Basic and acidic residues" evidence="2">
    <location>
        <begin position="1022"/>
        <end position="1031"/>
    </location>
</feature>
<feature type="compositionally biased region" description="Polar residues" evidence="2">
    <location>
        <begin position="729"/>
        <end position="746"/>
    </location>
</feature>
<dbReference type="GO" id="GO:0031578">
    <property type="term" value="P:mitotic spindle orientation checkpoint signaling"/>
    <property type="evidence" value="ECO:0007669"/>
    <property type="project" value="TreeGrafter"/>
</dbReference>
<evidence type="ECO:0000313" key="4">
    <source>
        <dbReference type="Proteomes" id="UP000243515"/>
    </source>
</evidence>